<keyword evidence="1" id="KW-0479">Metal-binding</keyword>
<dbReference type="EMBL" id="JBJQOH010000001">
    <property type="protein sequence ID" value="KAL3700049.1"/>
    <property type="molecule type" value="Genomic_DNA"/>
</dbReference>
<keyword evidence="1" id="KW-0863">Zinc-finger</keyword>
<evidence type="ECO:0000256" key="2">
    <source>
        <dbReference type="SAM" id="MobiDB-lite"/>
    </source>
</evidence>
<dbReference type="PROSITE" id="PS50158">
    <property type="entry name" value="ZF_CCHC"/>
    <property type="match status" value="1"/>
</dbReference>
<protein>
    <recommendedName>
        <fullName evidence="3">CCHC-type domain-containing protein</fullName>
    </recommendedName>
</protein>
<keyword evidence="1" id="KW-0862">Zinc</keyword>
<reference evidence="4 5" key="1">
    <citation type="submission" date="2024-09" db="EMBL/GenBank/DDBJ databases">
        <title>Chromosome-scale assembly of Riccia sorocarpa.</title>
        <authorList>
            <person name="Paukszto L."/>
        </authorList>
    </citation>
    <scope>NUCLEOTIDE SEQUENCE [LARGE SCALE GENOMIC DNA]</scope>
    <source>
        <strain evidence="4">LP-2024</strain>
        <tissue evidence="4">Aerial parts of the thallus</tissue>
    </source>
</reference>
<dbReference type="SUPFAM" id="SSF57756">
    <property type="entry name" value="Retrovirus zinc finger-like domains"/>
    <property type="match status" value="1"/>
</dbReference>
<dbReference type="InterPro" id="IPR036875">
    <property type="entry name" value="Znf_CCHC_sf"/>
</dbReference>
<accession>A0ABD3IBY1</accession>
<proteinExistence type="predicted"/>
<feature type="compositionally biased region" description="Basic and acidic residues" evidence="2">
    <location>
        <begin position="71"/>
        <end position="82"/>
    </location>
</feature>
<gene>
    <name evidence="4" type="ORF">R1sor_018071</name>
</gene>
<organism evidence="4 5">
    <name type="scientific">Riccia sorocarpa</name>
    <dbReference type="NCBI Taxonomy" id="122646"/>
    <lineage>
        <taxon>Eukaryota</taxon>
        <taxon>Viridiplantae</taxon>
        <taxon>Streptophyta</taxon>
        <taxon>Embryophyta</taxon>
        <taxon>Marchantiophyta</taxon>
        <taxon>Marchantiopsida</taxon>
        <taxon>Marchantiidae</taxon>
        <taxon>Marchantiales</taxon>
        <taxon>Ricciaceae</taxon>
        <taxon>Riccia</taxon>
    </lineage>
</organism>
<evidence type="ECO:0000313" key="4">
    <source>
        <dbReference type="EMBL" id="KAL3700049.1"/>
    </source>
</evidence>
<feature type="compositionally biased region" description="Polar residues" evidence="2">
    <location>
        <begin position="109"/>
        <end position="129"/>
    </location>
</feature>
<evidence type="ECO:0000313" key="5">
    <source>
        <dbReference type="Proteomes" id="UP001633002"/>
    </source>
</evidence>
<dbReference type="InterPro" id="IPR001878">
    <property type="entry name" value="Znf_CCHC"/>
</dbReference>
<feature type="region of interest" description="Disordered" evidence="2">
    <location>
        <begin position="71"/>
        <end position="129"/>
    </location>
</feature>
<sequence>MVLLAVDEEHLEAVVIEYEGGSAEFKFYYEFLPEGCYVCHEVGHVARFCPKTTTTKEVSQEVLDEAVKAANEHKANQQKEAEQTAANESGRAEDKDSGSQRHSARENPKTSGYRFQSTTPTGSWRSRTSRTANIVTARWRRRTKTYLKQFDWEVIDSVGPTPMLHGSLMQKWRVD</sequence>
<dbReference type="Proteomes" id="UP001633002">
    <property type="component" value="Unassembled WGS sequence"/>
</dbReference>
<feature type="domain" description="CCHC-type" evidence="3">
    <location>
        <begin position="36"/>
        <end position="51"/>
    </location>
</feature>
<keyword evidence="5" id="KW-1185">Reference proteome</keyword>
<evidence type="ECO:0000256" key="1">
    <source>
        <dbReference type="PROSITE-ProRule" id="PRU00047"/>
    </source>
</evidence>
<dbReference type="Gene3D" id="4.10.60.10">
    <property type="entry name" value="Zinc finger, CCHC-type"/>
    <property type="match status" value="1"/>
</dbReference>
<dbReference type="GO" id="GO:0008270">
    <property type="term" value="F:zinc ion binding"/>
    <property type="evidence" value="ECO:0007669"/>
    <property type="project" value="UniProtKB-KW"/>
</dbReference>
<dbReference type="AlphaFoldDB" id="A0ABD3IBY1"/>
<name>A0ABD3IBY1_9MARC</name>
<dbReference type="SMART" id="SM00343">
    <property type="entry name" value="ZnF_C2HC"/>
    <property type="match status" value="1"/>
</dbReference>
<feature type="compositionally biased region" description="Basic and acidic residues" evidence="2">
    <location>
        <begin position="90"/>
        <end position="108"/>
    </location>
</feature>
<comment type="caution">
    <text evidence="4">The sequence shown here is derived from an EMBL/GenBank/DDBJ whole genome shotgun (WGS) entry which is preliminary data.</text>
</comment>
<evidence type="ECO:0000259" key="3">
    <source>
        <dbReference type="PROSITE" id="PS50158"/>
    </source>
</evidence>